<reference evidence="3 4" key="1">
    <citation type="journal article" date="2019" name="Int. J. Syst. Evol. Microbiol.">
        <title>The Global Catalogue of Microorganisms (GCM) 10K type strain sequencing project: providing services to taxonomists for standard genome sequencing and annotation.</title>
        <authorList>
            <consortium name="The Broad Institute Genomics Platform"/>
            <consortium name="The Broad Institute Genome Sequencing Center for Infectious Disease"/>
            <person name="Wu L."/>
            <person name="Ma J."/>
        </authorList>
    </citation>
    <scope>NUCLEOTIDE SEQUENCE [LARGE SCALE GENOMIC DNA]</scope>
    <source>
        <strain evidence="3 4">RDMS1</strain>
    </source>
</reference>
<feature type="region of interest" description="Disordered" evidence="1">
    <location>
        <begin position="18"/>
        <end position="40"/>
    </location>
</feature>
<evidence type="ECO:0000259" key="2">
    <source>
        <dbReference type="Pfam" id="PF26492"/>
    </source>
</evidence>
<proteinExistence type="predicted"/>
<keyword evidence="4" id="KW-1185">Reference proteome</keyword>
<protein>
    <recommendedName>
        <fullName evidence="2">DUF8160 domain-containing protein</fullName>
    </recommendedName>
</protein>
<evidence type="ECO:0000313" key="4">
    <source>
        <dbReference type="Proteomes" id="UP001596417"/>
    </source>
</evidence>
<dbReference type="RefSeq" id="WP_390206941.1">
    <property type="nucleotide sequence ID" value="NZ_JBHTAX010000006.1"/>
</dbReference>
<sequence length="109" mass="12547">MKYTDCRVRANAERWSPVLPRQSSAVEENPWQDPSGDNDRLEERKQVAMYLPADQRRDLVDFYEELDARSTLAGDGGLEKNRAFYVGMTEFVLNRRGEFATSLGVELDE</sequence>
<gene>
    <name evidence="3" type="ORF">ACFQL7_26945</name>
</gene>
<organism evidence="3 4">
    <name type="scientific">Halocatena marina</name>
    <dbReference type="NCBI Taxonomy" id="2934937"/>
    <lineage>
        <taxon>Archaea</taxon>
        <taxon>Methanobacteriati</taxon>
        <taxon>Methanobacteriota</taxon>
        <taxon>Stenosarchaea group</taxon>
        <taxon>Halobacteria</taxon>
        <taxon>Halobacteriales</taxon>
        <taxon>Natronomonadaceae</taxon>
        <taxon>Halocatena</taxon>
    </lineage>
</organism>
<dbReference type="InterPro" id="IPR058474">
    <property type="entry name" value="DUF8160"/>
</dbReference>
<dbReference type="Pfam" id="PF26492">
    <property type="entry name" value="DUF8160"/>
    <property type="match status" value="1"/>
</dbReference>
<accession>A0ABD5YZ55</accession>
<evidence type="ECO:0000313" key="3">
    <source>
        <dbReference type="EMBL" id="MFC7193051.1"/>
    </source>
</evidence>
<evidence type="ECO:0000256" key="1">
    <source>
        <dbReference type="SAM" id="MobiDB-lite"/>
    </source>
</evidence>
<name>A0ABD5YZ55_9EURY</name>
<comment type="caution">
    <text evidence="3">The sequence shown here is derived from an EMBL/GenBank/DDBJ whole genome shotgun (WGS) entry which is preliminary data.</text>
</comment>
<feature type="domain" description="DUF8160" evidence="2">
    <location>
        <begin position="42"/>
        <end position="93"/>
    </location>
</feature>
<dbReference type="EMBL" id="JBHTAX010000006">
    <property type="protein sequence ID" value="MFC7193051.1"/>
    <property type="molecule type" value="Genomic_DNA"/>
</dbReference>
<dbReference type="Proteomes" id="UP001596417">
    <property type="component" value="Unassembled WGS sequence"/>
</dbReference>
<dbReference type="AlphaFoldDB" id="A0ABD5YZ55"/>